<proteinExistence type="predicted"/>
<dbReference type="AlphaFoldDB" id="A0AAV1RC73"/>
<accession>A0AAV1RC73</accession>
<evidence type="ECO:0000313" key="2">
    <source>
        <dbReference type="Proteomes" id="UP001314170"/>
    </source>
</evidence>
<organism evidence="1 2">
    <name type="scientific">Dovyalis caffra</name>
    <dbReference type="NCBI Taxonomy" id="77055"/>
    <lineage>
        <taxon>Eukaryota</taxon>
        <taxon>Viridiplantae</taxon>
        <taxon>Streptophyta</taxon>
        <taxon>Embryophyta</taxon>
        <taxon>Tracheophyta</taxon>
        <taxon>Spermatophyta</taxon>
        <taxon>Magnoliopsida</taxon>
        <taxon>eudicotyledons</taxon>
        <taxon>Gunneridae</taxon>
        <taxon>Pentapetalae</taxon>
        <taxon>rosids</taxon>
        <taxon>fabids</taxon>
        <taxon>Malpighiales</taxon>
        <taxon>Salicaceae</taxon>
        <taxon>Flacourtieae</taxon>
        <taxon>Dovyalis</taxon>
    </lineage>
</organism>
<reference evidence="1 2" key="1">
    <citation type="submission" date="2024-01" db="EMBL/GenBank/DDBJ databases">
        <authorList>
            <person name="Waweru B."/>
        </authorList>
    </citation>
    <scope>NUCLEOTIDE SEQUENCE [LARGE SCALE GENOMIC DNA]</scope>
</reference>
<protein>
    <submittedName>
        <fullName evidence="1">Uncharacterized protein</fullName>
    </submittedName>
</protein>
<evidence type="ECO:0000313" key="1">
    <source>
        <dbReference type="EMBL" id="CAK7331174.1"/>
    </source>
</evidence>
<keyword evidence="2" id="KW-1185">Reference proteome</keyword>
<dbReference type="EMBL" id="CAWUPB010000913">
    <property type="protein sequence ID" value="CAK7331174.1"/>
    <property type="molecule type" value="Genomic_DNA"/>
</dbReference>
<gene>
    <name evidence="1" type="ORF">DCAF_LOCUS8334</name>
</gene>
<comment type="caution">
    <text evidence="1">The sequence shown here is derived from an EMBL/GenBank/DDBJ whole genome shotgun (WGS) entry which is preliminary data.</text>
</comment>
<dbReference type="Proteomes" id="UP001314170">
    <property type="component" value="Unassembled WGS sequence"/>
</dbReference>
<name>A0AAV1RC73_9ROSI</name>
<sequence length="53" mass="6148">MARAIFWLLKWSTDSPVNGFMYLFPVDIELIEGLIQRTPALSVTDWSHKRPLS</sequence>